<dbReference type="InterPro" id="IPR008979">
    <property type="entry name" value="Galactose-bd-like_sf"/>
</dbReference>
<dbReference type="Proteomes" id="UP000177565">
    <property type="component" value="Unassembled WGS sequence"/>
</dbReference>
<dbReference type="STRING" id="1802312.A3C06_04065"/>
<dbReference type="InterPro" id="IPR011330">
    <property type="entry name" value="Glyco_hydro/deAcase_b/a-brl"/>
</dbReference>
<dbReference type="AlphaFoldDB" id="A0A1G2MVD3"/>
<evidence type="ECO:0000256" key="3">
    <source>
        <dbReference type="ARBA" id="ARBA00022801"/>
    </source>
</evidence>
<keyword evidence="2" id="KW-0732">Signal</keyword>
<evidence type="ECO:0000256" key="2">
    <source>
        <dbReference type="ARBA" id="ARBA00022729"/>
    </source>
</evidence>
<evidence type="ECO:0000259" key="4">
    <source>
        <dbReference type="PROSITE" id="PS51677"/>
    </source>
</evidence>
<proteinExistence type="predicted"/>
<dbReference type="InterPro" id="IPR051398">
    <property type="entry name" value="Polysacch_Deacetylase"/>
</dbReference>
<evidence type="ECO:0000313" key="5">
    <source>
        <dbReference type="EMBL" id="OHA27239.1"/>
    </source>
</evidence>
<feature type="domain" description="NodB homology" evidence="4">
    <location>
        <begin position="352"/>
        <end position="557"/>
    </location>
</feature>
<dbReference type="InterPro" id="IPR003305">
    <property type="entry name" value="CenC_carb-bd"/>
</dbReference>
<reference evidence="5 6" key="1">
    <citation type="journal article" date="2016" name="Nat. Commun.">
        <title>Thousands of microbial genomes shed light on interconnected biogeochemical processes in an aquifer system.</title>
        <authorList>
            <person name="Anantharaman K."/>
            <person name="Brown C.T."/>
            <person name="Hug L.A."/>
            <person name="Sharon I."/>
            <person name="Castelle C.J."/>
            <person name="Probst A.J."/>
            <person name="Thomas B.C."/>
            <person name="Singh A."/>
            <person name="Wilkins M.J."/>
            <person name="Karaoz U."/>
            <person name="Brodie E.L."/>
            <person name="Williams K.H."/>
            <person name="Hubbard S.S."/>
            <person name="Banfield J.F."/>
        </authorList>
    </citation>
    <scope>NUCLEOTIDE SEQUENCE [LARGE SCALE GENOMIC DNA]</scope>
</reference>
<dbReference type="Gene3D" id="3.20.20.370">
    <property type="entry name" value="Glycoside hydrolase/deacetylase"/>
    <property type="match status" value="1"/>
</dbReference>
<organism evidence="5 6">
    <name type="scientific">Candidatus Taylorbacteria bacterium RIFCSPHIGHO2_02_FULL_46_13</name>
    <dbReference type="NCBI Taxonomy" id="1802312"/>
    <lineage>
        <taxon>Bacteria</taxon>
        <taxon>Candidatus Tayloriibacteriota</taxon>
    </lineage>
</organism>
<dbReference type="SUPFAM" id="SSF49785">
    <property type="entry name" value="Galactose-binding domain-like"/>
    <property type="match status" value="1"/>
</dbReference>
<dbReference type="CDD" id="cd10918">
    <property type="entry name" value="CE4_NodB_like_5s_6s"/>
    <property type="match status" value="1"/>
</dbReference>
<protein>
    <recommendedName>
        <fullName evidence="4">NodB homology domain-containing protein</fullName>
    </recommendedName>
</protein>
<dbReference type="InterPro" id="IPR002509">
    <property type="entry name" value="NODB_dom"/>
</dbReference>
<gene>
    <name evidence="5" type="ORF">A3C06_04065</name>
</gene>
<evidence type="ECO:0000313" key="6">
    <source>
        <dbReference type="Proteomes" id="UP000177565"/>
    </source>
</evidence>
<dbReference type="GO" id="GO:0016810">
    <property type="term" value="F:hydrolase activity, acting on carbon-nitrogen (but not peptide) bonds"/>
    <property type="evidence" value="ECO:0007669"/>
    <property type="project" value="InterPro"/>
</dbReference>
<comment type="caution">
    <text evidence="5">The sequence shown here is derived from an EMBL/GenBank/DDBJ whole genome shotgun (WGS) entry which is preliminary data.</text>
</comment>
<dbReference type="PROSITE" id="PS51677">
    <property type="entry name" value="NODB"/>
    <property type="match status" value="1"/>
</dbReference>
<dbReference type="PANTHER" id="PTHR34216:SF3">
    <property type="entry name" value="POLY-BETA-1,6-N-ACETYL-D-GLUCOSAMINE N-DEACETYLASE"/>
    <property type="match status" value="1"/>
</dbReference>
<dbReference type="Pfam" id="PF02018">
    <property type="entry name" value="CBM_4_9"/>
    <property type="match status" value="1"/>
</dbReference>
<dbReference type="PANTHER" id="PTHR34216">
    <property type="match status" value="1"/>
</dbReference>
<dbReference type="GO" id="GO:0005576">
    <property type="term" value="C:extracellular region"/>
    <property type="evidence" value="ECO:0007669"/>
    <property type="project" value="UniProtKB-SubCell"/>
</dbReference>
<evidence type="ECO:0000256" key="1">
    <source>
        <dbReference type="ARBA" id="ARBA00004613"/>
    </source>
</evidence>
<sequence length="569" mass="62098">MKKILLITSVMTYMNLGSTMETNAATLDGEVAIFSPSAEGVSPSLNQTTPEILKIIWPADEGNAFIIEQSPTPLGPWRSFSVEQAAQSPTRRSIVITDNQHYYRVFNTAKFGIGVNVSWKLEFPTLCSNIAQTFTAVWVWDDGTSNVVTDSAWDTPLIKTYTTAGTKIAHVSVCAPDQSVLTGLWAVVITNTPHPNLVQNGDLEMANGVPVGWLQGGYGANTASFSYPVEGPGVPGDKALGLSVANYTDGDAKWYFTDVSVTPGTRYAFSDSYKSSVPTDITVQITDTNRNFSYRGISFPEAASNWTKVSVEFTAPSDAASVTVFHSLVSNGTLAMDNVSLRKVTRTPLAEGLMSFDFDDGWSDAALFATSILEQAGYHGTFYIVTEPVRLQYDDTVTLSNVLYLKGKGHEIGAHTLTHPDLLTVTVTQTEEELNLSRHYLLTRGIAPVSAFAYPYGSYTESLERIVREAGYTLARSVWSGHNDKGQDLYALRCNDMRSDTSLASVKQLIDQAQAEKKWVILLFHHIDNTDSNIYTVTTSFFTSVINYVSSKGMKVVTASEGARLLSAP</sequence>
<comment type="subcellular location">
    <subcellularLocation>
        <location evidence="1">Secreted</location>
    </subcellularLocation>
</comment>
<dbReference type="GO" id="GO:0005975">
    <property type="term" value="P:carbohydrate metabolic process"/>
    <property type="evidence" value="ECO:0007669"/>
    <property type="project" value="InterPro"/>
</dbReference>
<dbReference type="SUPFAM" id="SSF88713">
    <property type="entry name" value="Glycoside hydrolase/deacetylase"/>
    <property type="match status" value="1"/>
</dbReference>
<dbReference type="Pfam" id="PF01522">
    <property type="entry name" value="Polysacc_deac_1"/>
    <property type="match status" value="1"/>
</dbReference>
<keyword evidence="3" id="KW-0378">Hydrolase</keyword>
<accession>A0A1G2MVD3</accession>
<dbReference type="Gene3D" id="2.60.120.260">
    <property type="entry name" value="Galactose-binding domain-like"/>
    <property type="match status" value="1"/>
</dbReference>
<name>A0A1G2MVD3_9BACT</name>
<dbReference type="EMBL" id="MHRQ01000010">
    <property type="protein sequence ID" value="OHA27239.1"/>
    <property type="molecule type" value="Genomic_DNA"/>
</dbReference>
<dbReference type="GO" id="GO:0016798">
    <property type="term" value="F:hydrolase activity, acting on glycosyl bonds"/>
    <property type="evidence" value="ECO:0007669"/>
    <property type="project" value="InterPro"/>
</dbReference>